<evidence type="ECO:0000313" key="8">
    <source>
        <dbReference type="EMBL" id="QHU02516.1"/>
    </source>
</evidence>
<dbReference type="GO" id="GO:0004797">
    <property type="term" value="F:thymidine kinase activity"/>
    <property type="evidence" value="ECO:0007669"/>
    <property type="project" value="UniProtKB-EC"/>
</dbReference>
<keyword evidence="4" id="KW-0808">Transferase</keyword>
<keyword evidence="7" id="KW-0067">ATP-binding</keyword>
<dbReference type="AlphaFoldDB" id="A0A6C0JCQ6"/>
<dbReference type="Gene3D" id="3.30.60.20">
    <property type="match status" value="1"/>
</dbReference>
<dbReference type="GO" id="GO:0005524">
    <property type="term" value="F:ATP binding"/>
    <property type="evidence" value="ECO:0007669"/>
    <property type="project" value="UniProtKB-KW"/>
</dbReference>
<keyword evidence="3" id="KW-0237">DNA synthesis</keyword>
<dbReference type="GO" id="GO:0046104">
    <property type="term" value="P:thymidine metabolic process"/>
    <property type="evidence" value="ECO:0007669"/>
    <property type="project" value="TreeGrafter"/>
</dbReference>
<dbReference type="Gene3D" id="3.40.50.300">
    <property type="entry name" value="P-loop containing nucleotide triphosphate hydrolases"/>
    <property type="match status" value="1"/>
</dbReference>
<dbReference type="PANTHER" id="PTHR11441:SF0">
    <property type="entry name" value="THYMIDINE KINASE, CYTOSOLIC"/>
    <property type="match status" value="1"/>
</dbReference>
<reference evidence="8" key="1">
    <citation type="journal article" date="2020" name="Nature">
        <title>Giant virus diversity and host interactions through global metagenomics.</title>
        <authorList>
            <person name="Schulz F."/>
            <person name="Roux S."/>
            <person name="Paez-Espino D."/>
            <person name="Jungbluth S."/>
            <person name="Walsh D.A."/>
            <person name="Denef V.J."/>
            <person name="McMahon K.D."/>
            <person name="Konstantinidis K.T."/>
            <person name="Eloe-Fadrosh E.A."/>
            <person name="Kyrpides N.C."/>
            <person name="Woyke T."/>
        </authorList>
    </citation>
    <scope>NUCLEOTIDE SEQUENCE</scope>
    <source>
        <strain evidence="8">GVMAG-M-3300025880-76</strain>
    </source>
</reference>
<dbReference type="EMBL" id="MN740360">
    <property type="protein sequence ID" value="QHU02516.1"/>
    <property type="molecule type" value="Genomic_DNA"/>
</dbReference>
<name>A0A6C0JCQ6_9ZZZZ</name>
<dbReference type="InterPro" id="IPR027417">
    <property type="entry name" value="P-loop_NTPase"/>
</dbReference>
<dbReference type="EC" id="2.7.1.21" evidence="2"/>
<evidence type="ECO:0000256" key="5">
    <source>
        <dbReference type="ARBA" id="ARBA00022741"/>
    </source>
</evidence>
<sequence>MSIDIVNVHQMYQDEGYLGMIIGPMFAGKTSHLIQTYNKCKRANIPVQVVNFIGDNRYHDTHLCSHDNVQIDCIQLDELSKLMTYSILPESVVLINEGQFFPDCLESIKYMVDELKLKVIVYGLDGDFKRKPFGKFLDLIPIATDLMKIKSQCYYCGYKNDALFSHRITDEIEQCVIGTSNYKPCCRKCYLKKA</sequence>
<keyword evidence="5" id="KW-0547">Nucleotide-binding</keyword>
<proteinExistence type="inferred from homology"/>
<dbReference type="Pfam" id="PF00265">
    <property type="entry name" value="TK"/>
    <property type="match status" value="1"/>
</dbReference>
<evidence type="ECO:0000256" key="6">
    <source>
        <dbReference type="ARBA" id="ARBA00022777"/>
    </source>
</evidence>
<dbReference type="PIRSF" id="PIRSF035805">
    <property type="entry name" value="TK_cell"/>
    <property type="match status" value="1"/>
</dbReference>
<evidence type="ECO:0000256" key="1">
    <source>
        <dbReference type="ARBA" id="ARBA00007587"/>
    </source>
</evidence>
<dbReference type="PANTHER" id="PTHR11441">
    <property type="entry name" value="THYMIDINE KINASE"/>
    <property type="match status" value="1"/>
</dbReference>
<dbReference type="GO" id="GO:0071897">
    <property type="term" value="P:DNA biosynthetic process"/>
    <property type="evidence" value="ECO:0007669"/>
    <property type="project" value="UniProtKB-KW"/>
</dbReference>
<protein>
    <recommendedName>
        <fullName evidence="2">thymidine kinase</fullName>
        <ecNumber evidence="2">2.7.1.21</ecNumber>
    </recommendedName>
</protein>
<accession>A0A6C0JCQ6</accession>
<evidence type="ECO:0000256" key="7">
    <source>
        <dbReference type="ARBA" id="ARBA00022840"/>
    </source>
</evidence>
<keyword evidence="6" id="KW-0418">Kinase</keyword>
<comment type="similarity">
    <text evidence="1">Belongs to the thymidine kinase family.</text>
</comment>
<dbReference type="InterPro" id="IPR001267">
    <property type="entry name" value="Thymidine_kinase"/>
</dbReference>
<evidence type="ECO:0000256" key="4">
    <source>
        <dbReference type="ARBA" id="ARBA00022679"/>
    </source>
</evidence>
<evidence type="ECO:0000256" key="2">
    <source>
        <dbReference type="ARBA" id="ARBA00012118"/>
    </source>
</evidence>
<dbReference type="SUPFAM" id="SSF52540">
    <property type="entry name" value="P-loop containing nucleoside triphosphate hydrolases"/>
    <property type="match status" value="1"/>
</dbReference>
<organism evidence="8">
    <name type="scientific">viral metagenome</name>
    <dbReference type="NCBI Taxonomy" id="1070528"/>
    <lineage>
        <taxon>unclassified sequences</taxon>
        <taxon>metagenomes</taxon>
        <taxon>organismal metagenomes</taxon>
    </lineage>
</organism>
<evidence type="ECO:0000256" key="3">
    <source>
        <dbReference type="ARBA" id="ARBA00022634"/>
    </source>
</evidence>